<feature type="binding site" evidence="8">
    <location>
        <position position="84"/>
    </location>
    <ligand>
        <name>ATP</name>
        <dbReference type="ChEBI" id="CHEBI:30616"/>
    </ligand>
</feature>
<dbReference type="PRINTS" id="PR00775">
    <property type="entry name" value="HEATSHOCK90"/>
</dbReference>
<dbReference type="Gene3D" id="3.30.230.80">
    <property type="match status" value="1"/>
</dbReference>
<feature type="binding site" evidence="8">
    <location>
        <begin position="184"/>
        <end position="189"/>
    </location>
    <ligand>
        <name>ATP</name>
        <dbReference type="ChEBI" id="CHEBI:30616"/>
    </ligand>
</feature>
<gene>
    <name evidence="11" type="ORF">GBAR_LOCUS26314</name>
</gene>
<sequence>MAGGLALATDLATPFTPPLTDVPGVEPPAGSSHIAPRVPSSPGESEEVMAETNGERHAFQAEVSKLLGLMANSLYRDKEIFLRELISNASDACDKLRYAAITQPDLLGDDAALAVTITPDSKSGVLVVADNGIGMNREELIDNLGTIARSGTEAFVKQMAESHGGDGQDEQDGQDGFAAGLIGQFGVGFYSCFMVAKRVEVVTRKPDEAEGWRWRSDGTGSFSIAPEADAARGTRIELHLRKDDREFLEPLRIRTVVKAYSDHIGLPIWLENDSGQKEMVNEGSALWSRPKTDIDEAQYREFYHHIAHMPGDPWHTIHLHAEGRIEYTALLFVPDSRPFDLFEPIRQHRVRLYVRRVFITDECEGLIPPYLRFVRGVVDSSDLALNVSRETLQNDPILAKIRTGLEGLYEDAEQKDRLLPLVRFRSTGGGDRWLSLDEYVDSMPEEQEAIYYISGEDPDALRRSPQVEGFRARGIDVLLMADPVDQFWLPVVGAYKEKSFRSVTQGAADLDRFAVRDEDKPDETDAPPPGEIDKLIALVKLTLADAVKDVRTSERLTDSPVCLVADEGDLDMHLERLLRQHKHEVPAQKRVLEINPSHDLTRALARMVGQKGATEALEDAAHLLMDQALILEGEPVPDPSAFTKRLSGLISRALTE</sequence>
<dbReference type="GO" id="GO:0140662">
    <property type="term" value="F:ATP-dependent protein folding chaperone"/>
    <property type="evidence" value="ECO:0007669"/>
    <property type="project" value="InterPro"/>
</dbReference>
<evidence type="ECO:0000313" key="12">
    <source>
        <dbReference type="Proteomes" id="UP001174909"/>
    </source>
</evidence>
<evidence type="ECO:0000256" key="4">
    <source>
        <dbReference type="ARBA" id="ARBA00022741"/>
    </source>
</evidence>
<dbReference type="HAMAP" id="MF_00505">
    <property type="entry name" value="HSP90"/>
    <property type="match status" value="1"/>
</dbReference>
<dbReference type="GO" id="GO:0016887">
    <property type="term" value="F:ATP hydrolysis activity"/>
    <property type="evidence" value="ECO:0007669"/>
    <property type="project" value="InterPro"/>
</dbReference>
<accession>A0AA35TH55</accession>
<evidence type="ECO:0000256" key="7">
    <source>
        <dbReference type="ARBA" id="ARBA00023186"/>
    </source>
</evidence>
<keyword evidence="7" id="KW-0143">Chaperone</keyword>
<dbReference type="PANTHER" id="PTHR11528">
    <property type="entry name" value="HEAT SHOCK PROTEIN 90 FAMILY MEMBER"/>
    <property type="match status" value="1"/>
</dbReference>
<reference evidence="11" key="1">
    <citation type="submission" date="2023-03" db="EMBL/GenBank/DDBJ databases">
        <authorList>
            <person name="Steffen K."/>
            <person name="Cardenas P."/>
        </authorList>
    </citation>
    <scope>NUCLEOTIDE SEQUENCE</scope>
</reference>
<feature type="binding site" evidence="8">
    <location>
        <position position="88"/>
    </location>
    <ligand>
        <name>ATP</name>
        <dbReference type="ChEBI" id="CHEBI:30616"/>
    </ligand>
</feature>
<keyword evidence="4 8" id="KW-0547">Nucleotide-binding</keyword>
<dbReference type="InterPro" id="IPR020568">
    <property type="entry name" value="Ribosomal_Su5_D2-typ_SF"/>
</dbReference>
<dbReference type="SMART" id="SM00387">
    <property type="entry name" value="HATPase_c"/>
    <property type="match status" value="1"/>
</dbReference>
<dbReference type="SUPFAM" id="SSF54211">
    <property type="entry name" value="Ribosomal protein S5 domain 2-like"/>
    <property type="match status" value="1"/>
</dbReference>
<evidence type="ECO:0000259" key="10">
    <source>
        <dbReference type="SMART" id="SM00387"/>
    </source>
</evidence>
<dbReference type="GO" id="GO:0005524">
    <property type="term" value="F:ATP binding"/>
    <property type="evidence" value="ECO:0007669"/>
    <property type="project" value="UniProtKB-KW"/>
</dbReference>
<feature type="binding site" evidence="8">
    <location>
        <begin position="150"/>
        <end position="151"/>
    </location>
    <ligand>
        <name>ATP</name>
        <dbReference type="ChEBI" id="CHEBI:30616"/>
    </ligand>
</feature>
<organism evidence="11 12">
    <name type="scientific">Geodia barretti</name>
    <name type="common">Barrett's horny sponge</name>
    <dbReference type="NCBI Taxonomy" id="519541"/>
    <lineage>
        <taxon>Eukaryota</taxon>
        <taxon>Metazoa</taxon>
        <taxon>Porifera</taxon>
        <taxon>Demospongiae</taxon>
        <taxon>Heteroscleromorpha</taxon>
        <taxon>Tetractinellida</taxon>
        <taxon>Astrophorina</taxon>
        <taxon>Geodiidae</taxon>
        <taxon>Geodia</taxon>
    </lineage>
</organism>
<dbReference type="CDD" id="cd16927">
    <property type="entry name" value="HATPase_Hsp90-like"/>
    <property type="match status" value="1"/>
</dbReference>
<dbReference type="PROSITE" id="PS00298">
    <property type="entry name" value="HSP90"/>
    <property type="match status" value="1"/>
</dbReference>
<dbReference type="PIRSF" id="PIRSF002583">
    <property type="entry name" value="Hsp90"/>
    <property type="match status" value="1"/>
</dbReference>
<dbReference type="Gene3D" id="1.20.120.790">
    <property type="entry name" value="Heat shock protein 90, C-terminal domain"/>
    <property type="match status" value="1"/>
</dbReference>
<evidence type="ECO:0000256" key="9">
    <source>
        <dbReference type="SAM" id="MobiDB-lite"/>
    </source>
</evidence>
<keyword evidence="12" id="KW-1185">Reference proteome</keyword>
<dbReference type="FunFam" id="3.30.565.10:FF:000009">
    <property type="entry name" value="Molecular chaperone HtpG"/>
    <property type="match status" value="1"/>
</dbReference>
<feature type="binding site" evidence="8">
    <location>
        <position position="130"/>
    </location>
    <ligand>
        <name>ATP</name>
        <dbReference type="ChEBI" id="CHEBI:30616"/>
    </ligand>
</feature>
<evidence type="ECO:0000256" key="8">
    <source>
        <dbReference type="PIRSR" id="PIRSR002583-1"/>
    </source>
</evidence>
<dbReference type="AlphaFoldDB" id="A0AA35TH55"/>
<dbReference type="GO" id="GO:0051082">
    <property type="term" value="F:unfolded protein binding"/>
    <property type="evidence" value="ECO:0007669"/>
    <property type="project" value="InterPro"/>
</dbReference>
<dbReference type="GO" id="GO:0005737">
    <property type="term" value="C:cytoplasm"/>
    <property type="evidence" value="ECO:0007669"/>
    <property type="project" value="UniProtKB-SubCell"/>
</dbReference>
<dbReference type="SUPFAM" id="SSF110942">
    <property type="entry name" value="HSP90 C-terminal domain"/>
    <property type="match status" value="1"/>
</dbReference>
<dbReference type="InterPro" id="IPR037196">
    <property type="entry name" value="HSP90_C"/>
</dbReference>
<evidence type="ECO:0000256" key="1">
    <source>
        <dbReference type="ARBA" id="ARBA00004496"/>
    </source>
</evidence>
<feature type="binding site" evidence="8">
    <location>
        <position position="143"/>
    </location>
    <ligand>
        <name>ATP</name>
        <dbReference type="ChEBI" id="CHEBI:30616"/>
    </ligand>
</feature>
<dbReference type="InterPro" id="IPR001404">
    <property type="entry name" value="Hsp90_fam"/>
</dbReference>
<dbReference type="SUPFAM" id="SSF55874">
    <property type="entry name" value="ATPase domain of HSP90 chaperone/DNA topoisomerase II/histidine kinase"/>
    <property type="match status" value="1"/>
</dbReference>
<dbReference type="InterPro" id="IPR020575">
    <property type="entry name" value="Hsp90_N"/>
</dbReference>
<dbReference type="Pfam" id="PF13589">
    <property type="entry name" value="HATPase_c_3"/>
    <property type="match status" value="1"/>
</dbReference>
<evidence type="ECO:0000256" key="6">
    <source>
        <dbReference type="ARBA" id="ARBA00023016"/>
    </source>
</evidence>
<protein>
    <submittedName>
        <fullName evidence="11">Chaperone protein HtpG</fullName>
    </submittedName>
</protein>
<dbReference type="Proteomes" id="UP001174909">
    <property type="component" value="Unassembled WGS sequence"/>
</dbReference>
<dbReference type="Gene3D" id="3.30.565.10">
    <property type="entry name" value="Histidine kinase-like ATPase, C-terminal domain"/>
    <property type="match status" value="1"/>
</dbReference>
<proteinExistence type="inferred from homology"/>
<dbReference type="NCBIfam" id="NF003555">
    <property type="entry name" value="PRK05218.1"/>
    <property type="match status" value="1"/>
</dbReference>
<keyword evidence="3" id="KW-0963">Cytoplasm</keyword>
<comment type="caution">
    <text evidence="11">The sequence shown here is derived from an EMBL/GenBank/DDBJ whole genome shotgun (WGS) entry which is preliminary data.</text>
</comment>
<evidence type="ECO:0000256" key="5">
    <source>
        <dbReference type="ARBA" id="ARBA00022840"/>
    </source>
</evidence>
<comment type="subcellular location">
    <subcellularLocation>
        <location evidence="1">Cytoplasm</location>
    </subcellularLocation>
</comment>
<dbReference type="InterPro" id="IPR036890">
    <property type="entry name" value="HATPase_C_sf"/>
</dbReference>
<dbReference type="Pfam" id="PF00183">
    <property type="entry name" value="HSP90"/>
    <property type="match status" value="2"/>
</dbReference>
<feature type="binding site" evidence="8">
    <location>
        <position position="389"/>
    </location>
    <ligand>
        <name>ATP</name>
        <dbReference type="ChEBI" id="CHEBI:30616"/>
    </ligand>
</feature>
<feature type="binding site" evidence="8">
    <location>
        <position position="234"/>
    </location>
    <ligand>
        <name>ATP</name>
        <dbReference type="ChEBI" id="CHEBI:30616"/>
    </ligand>
</feature>
<feature type="region of interest" description="Disordered" evidence="9">
    <location>
        <begin position="16"/>
        <end position="52"/>
    </location>
</feature>
<evidence type="ECO:0000313" key="11">
    <source>
        <dbReference type="EMBL" id="CAI8047599.1"/>
    </source>
</evidence>
<name>A0AA35TH55_GEOBA</name>
<evidence type="ECO:0000256" key="3">
    <source>
        <dbReference type="ARBA" id="ARBA00022490"/>
    </source>
</evidence>
<dbReference type="EMBL" id="CASHTH010003663">
    <property type="protein sequence ID" value="CAI8047599.1"/>
    <property type="molecule type" value="Genomic_DNA"/>
</dbReference>
<feature type="binding site" evidence="8">
    <location>
        <position position="135"/>
    </location>
    <ligand>
        <name>ATP</name>
        <dbReference type="ChEBI" id="CHEBI:30616"/>
    </ligand>
</feature>
<dbReference type="InterPro" id="IPR019805">
    <property type="entry name" value="Heat_shock_protein_90_CS"/>
</dbReference>
<keyword evidence="5 8" id="KW-0067">ATP-binding</keyword>
<dbReference type="Gene3D" id="3.40.50.11260">
    <property type="match status" value="1"/>
</dbReference>
<keyword evidence="6" id="KW-0346">Stress response</keyword>
<feature type="domain" description="Histidine kinase/HSP90-like ATPase" evidence="10">
    <location>
        <begin position="77"/>
        <end position="244"/>
    </location>
</feature>
<evidence type="ECO:0000256" key="2">
    <source>
        <dbReference type="ARBA" id="ARBA00008239"/>
    </source>
</evidence>
<comment type="similarity">
    <text evidence="2">Belongs to the heat shock protein 90 family.</text>
</comment>
<dbReference type="InterPro" id="IPR003594">
    <property type="entry name" value="HATPase_dom"/>
</dbReference>